<dbReference type="GO" id="GO:0004177">
    <property type="term" value="F:aminopeptidase activity"/>
    <property type="evidence" value="ECO:0007669"/>
    <property type="project" value="UniProtKB-KW"/>
</dbReference>
<dbReference type="EMBL" id="CP158375">
    <property type="protein sequence ID" value="XDO97489.1"/>
    <property type="molecule type" value="Genomic_DNA"/>
</dbReference>
<evidence type="ECO:0000256" key="1">
    <source>
        <dbReference type="ARBA" id="ARBA00022438"/>
    </source>
</evidence>
<evidence type="ECO:0000256" key="6">
    <source>
        <dbReference type="ARBA" id="ARBA00022833"/>
    </source>
</evidence>
<dbReference type="InterPro" id="IPR046450">
    <property type="entry name" value="PA_dom_sf"/>
</dbReference>
<proteinExistence type="predicted"/>
<dbReference type="PANTHER" id="PTHR12147">
    <property type="entry name" value="METALLOPEPTIDASE M28 FAMILY MEMBER"/>
    <property type="match status" value="1"/>
</dbReference>
<evidence type="ECO:0000259" key="9">
    <source>
        <dbReference type="Pfam" id="PF04389"/>
    </source>
</evidence>
<feature type="region of interest" description="Disordered" evidence="7">
    <location>
        <begin position="529"/>
        <end position="551"/>
    </location>
</feature>
<evidence type="ECO:0000256" key="2">
    <source>
        <dbReference type="ARBA" id="ARBA00022670"/>
    </source>
</evidence>
<dbReference type="Gene3D" id="3.50.30.30">
    <property type="match status" value="1"/>
</dbReference>
<dbReference type="GO" id="GO:0006508">
    <property type="term" value="P:proteolysis"/>
    <property type="evidence" value="ECO:0007669"/>
    <property type="project" value="UniProtKB-KW"/>
</dbReference>
<keyword evidence="6" id="KW-0862">Zinc</keyword>
<evidence type="ECO:0000256" key="8">
    <source>
        <dbReference type="SAM" id="SignalP"/>
    </source>
</evidence>
<dbReference type="Gene3D" id="3.40.630.10">
    <property type="entry name" value="Zn peptidases"/>
    <property type="match status" value="1"/>
</dbReference>
<feature type="signal peptide" evidence="8">
    <location>
        <begin position="1"/>
        <end position="21"/>
    </location>
</feature>
<protein>
    <submittedName>
        <fullName evidence="10">M28 family peptidase</fullName>
    </submittedName>
</protein>
<evidence type="ECO:0000256" key="3">
    <source>
        <dbReference type="ARBA" id="ARBA00022723"/>
    </source>
</evidence>
<dbReference type="InterPro" id="IPR045175">
    <property type="entry name" value="M28_fam"/>
</dbReference>
<dbReference type="GO" id="GO:0046872">
    <property type="term" value="F:metal ion binding"/>
    <property type="evidence" value="ECO:0007669"/>
    <property type="project" value="UniProtKB-KW"/>
</dbReference>
<organism evidence="10">
    <name type="scientific">Caulobacter sp. 73W</name>
    <dbReference type="NCBI Taxonomy" id="3161137"/>
    <lineage>
        <taxon>Bacteria</taxon>
        <taxon>Pseudomonadati</taxon>
        <taxon>Pseudomonadota</taxon>
        <taxon>Alphaproteobacteria</taxon>
        <taxon>Caulobacterales</taxon>
        <taxon>Caulobacteraceae</taxon>
        <taxon>Caulobacter</taxon>
    </lineage>
</organism>
<gene>
    <name evidence="10" type="ORF">ABOZ73_03455</name>
</gene>
<dbReference type="AlphaFoldDB" id="A0AB39KW31"/>
<evidence type="ECO:0000256" key="7">
    <source>
        <dbReference type="SAM" id="MobiDB-lite"/>
    </source>
</evidence>
<feature type="domain" description="Peptidase M28" evidence="9">
    <location>
        <begin position="297"/>
        <end position="502"/>
    </location>
</feature>
<dbReference type="GO" id="GO:0008235">
    <property type="term" value="F:metalloexopeptidase activity"/>
    <property type="evidence" value="ECO:0007669"/>
    <property type="project" value="InterPro"/>
</dbReference>
<evidence type="ECO:0000313" key="10">
    <source>
        <dbReference type="EMBL" id="XDO97489.1"/>
    </source>
</evidence>
<evidence type="ECO:0000256" key="4">
    <source>
        <dbReference type="ARBA" id="ARBA00022729"/>
    </source>
</evidence>
<dbReference type="RefSeq" id="WP_369060738.1">
    <property type="nucleotide sequence ID" value="NZ_CP158375.1"/>
</dbReference>
<dbReference type="Pfam" id="PF04389">
    <property type="entry name" value="Peptidase_M28"/>
    <property type="match status" value="1"/>
</dbReference>
<dbReference type="PANTHER" id="PTHR12147:SF56">
    <property type="entry name" value="AMINOPEPTIDASE YDR415C-RELATED"/>
    <property type="match status" value="1"/>
</dbReference>
<dbReference type="InterPro" id="IPR007484">
    <property type="entry name" value="Peptidase_M28"/>
</dbReference>
<name>A0AB39KW31_9CAUL</name>
<keyword evidence="3" id="KW-0479">Metal-binding</keyword>
<accession>A0AB39KW31</accession>
<keyword evidence="4 8" id="KW-0732">Signal</keyword>
<keyword evidence="1" id="KW-0031">Aminopeptidase</keyword>
<dbReference type="SUPFAM" id="SSF53187">
    <property type="entry name" value="Zn-dependent exopeptidases"/>
    <property type="match status" value="1"/>
</dbReference>
<sequence length="551" mass="59125">MRLRTLALTTAAVLFGGLAQAQTVDPARMSEITKAMSSDAFMGRAPGGPGEKPTIDYLIAQFKAAGMEPAGEKGGWTQPVALLHTFVPKDAAMSFSVGGHAVPLRQGEEISILSLRPTDHVAIAKAPLVFVGYGVSAPERGWDDYKGVDLKGKVAVFLINDPDFEAKAGEDPIGKFGGQAATYYARWSYKHEEAARRGAIASIIIHETPGAGYGWTTAAANNGEGFDVVRADPAKDKVLLQAWLSREAGADLLKRSGQDLEALKIAARRNDFRPVELKDATFSADYALKHEQVASENVLGKITGAKRPNELIMYAGHWDAYGIGPASADGKTIRPGALDDAIGLAGMIEIARLFKAGPAPERTVMFAAWTAEERGLLGSEYYGAHPTLPLELTAANYTMDVLQTAGPAKDVVLIGYGQNELEADLAKAAARQNRVVTPDAKPERALFYRADHFSLARRGVPVLLLMGLGGGHDLIEGGRAAGDAWVADYTAKCYHQTCDAWSPNMDFRGAAQDAQLLFEMGKEVANSNRWPDWNEGSEFKPIRAQSAAARK</sequence>
<keyword evidence="2" id="KW-0645">Protease</keyword>
<keyword evidence="5" id="KW-0378">Hydrolase</keyword>
<evidence type="ECO:0000256" key="5">
    <source>
        <dbReference type="ARBA" id="ARBA00022801"/>
    </source>
</evidence>
<dbReference type="SUPFAM" id="SSF52025">
    <property type="entry name" value="PA domain"/>
    <property type="match status" value="1"/>
</dbReference>
<reference evidence="10" key="1">
    <citation type="submission" date="2024-06" db="EMBL/GenBank/DDBJ databases">
        <title>Caulobacter inopinatus, sp. nov.</title>
        <authorList>
            <person name="Donachie S.P."/>
        </authorList>
    </citation>
    <scope>NUCLEOTIDE SEQUENCE</scope>
    <source>
        <strain evidence="10">73W</strain>
    </source>
</reference>
<feature type="chain" id="PRO_5044256915" evidence="8">
    <location>
        <begin position="22"/>
        <end position="551"/>
    </location>
</feature>